<feature type="region of interest" description="Disordered" evidence="1">
    <location>
        <begin position="1"/>
        <end position="20"/>
    </location>
</feature>
<evidence type="ECO:0000256" key="1">
    <source>
        <dbReference type="SAM" id="MobiDB-lite"/>
    </source>
</evidence>
<dbReference type="Proteomes" id="UP000050424">
    <property type="component" value="Unassembled WGS sequence"/>
</dbReference>
<evidence type="ECO:0000313" key="3">
    <source>
        <dbReference type="EMBL" id="KPM39609.1"/>
    </source>
</evidence>
<feature type="domain" description="Dynamin N-terminal" evidence="2">
    <location>
        <begin position="116"/>
        <end position="375"/>
    </location>
</feature>
<evidence type="ECO:0000313" key="4">
    <source>
        <dbReference type="Proteomes" id="UP000050424"/>
    </source>
</evidence>
<dbReference type="AlphaFoldDB" id="A0A0P7BF74"/>
<dbReference type="Pfam" id="PF00350">
    <property type="entry name" value="Dynamin_N"/>
    <property type="match status" value="1"/>
</dbReference>
<feature type="region of interest" description="Disordered" evidence="1">
    <location>
        <begin position="539"/>
        <end position="567"/>
    </location>
</feature>
<organism evidence="3 4">
    <name type="scientific">Neonectria ditissima</name>
    <dbReference type="NCBI Taxonomy" id="78410"/>
    <lineage>
        <taxon>Eukaryota</taxon>
        <taxon>Fungi</taxon>
        <taxon>Dikarya</taxon>
        <taxon>Ascomycota</taxon>
        <taxon>Pezizomycotina</taxon>
        <taxon>Sordariomycetes</taxon>
        <taxon>Hypocreomycetidae</taxon>
        <taxon>Hypocreales</taxon>
        <taxon>Nectriaceae</taxon>
        <taxon>Neonectria</taxon>
    </lineage>
</organism>
<dbReference type="OrthoDB" id="3598281at2759"/>
<proteinExistence type="predicted"/>
<name>A0A0P7BF74_9HYPO</name>
<dbReference type="PANTHER" id="PTHR36681">
    <property type="entry name" value="NUCLEAR GTPASE, GERMINAL CENTER-ASSOCIATED, TANDEM DUPLICATE 3"/>
    <property type="match status" value="1"/>
</dbReference>
<dbReference type="EMBL" id="LKCW01000102">
    <property type="protein sequence ID" value="KPM39609.1"/>
    <property type="molecule type" value="Genomic_DNA"/>
</dbReference>
<feature type="compositionally biased region" description="Acidic residues" evidence="1">
    <location>
        <begin position="539"/>
        <end position="562"/>
    </location>
</feature>
<dbReference type="PANTHER" id="PTHR36681:SF3">
    <property type="entry name" value="NUCLEAR GTPASE, GERMINAL CENTER-ASSOCIATED, TANDEM DUPLICATE 3"/>
    <property type="match status" value="1"/>
</dbReference>
<reference evidence="3 4" key="1">
    <citation type="submission" date="2015-09" db="EMBL/GenBank/DDBJ databases">
        <title>Draft genome of a European isolate of the apple canker pathogen Neonectria ditissima.</title>
        <authorList>
            <person name="Gomez-Cortecero A."/>
            <person name="Harrison R.J."/>
            <person name="Armitage A.D."/>
        </authorList>
    </citation>
    <scope>NUCLEOTIDE SEQUENCE [LARGE SCALE GENOMIC DNA]</scope>
    <source>
        <strain evidence="3 4">R09/05</strain>
    </source>
</reference>
<keyword evidence="4" id="KW-1185">Reference proteome</keyword>
<sequence>MDLSVQPPAKRQKTSDFPGPQLLEISPTLSKAQTNQFGWALCSGKDDAERLATKENAVKQAYEFCAKISETLKPVLEGIASGSEDAAIMGLEIIKRWLSEHKSIVAQNRDYSVLVGVEGPTGAGKSAFLSSLLRIEKLLPSGHEGAATAVPAKVSWNYDNTPGREYRAEIIFQTKEDIQKDLCLLLTEMYHFREIINSKAYEDEDRRIQDLAVARTLIEHELPKVRAVWGLTEDMLRKHAKGCSSPQATEPKIKRILNTNLDALAFINEGTRYLNSSQPEQLSQAIKPFLDSTKQKHGRGKPFAAWPLVKTVNLFVRAEILKTGISLVDLPGCGDAVDSRAEIAKKFRERLDVRMIVSPVCRAADEKEGKTLMKNGYQEAQMMLNGKLNSTGLCVVLSKTDDIMADAYIDGCPDLRNEPEVVQKRTLKQALLKDKSALEASHNSLQQQNQGAEGYSEVARNRENPTNQGPEIGRTTEGMKREQTIHPPENFHERTRAIESEIQHIDSWLRHRAIQTRNSHVEERIHEDFSERRAVIDIDSDLDESDDEMEDELNDEMEDEEDNKEKPKEECWLRVLPISTNAFWQVENKLQPIMGFPDIRYSGIPAVEQWLHRATLESLEKHLDALLARFHNLMTNTQSYSQEHCQGIELELTKDEVESALAETHKTCEEKLKMMFAHWSSQIQAIEPLGESSSARARFNTEATRTAARWSYKYPKDMASIEKMHWVTYQAILVRGGNPFTSKGTGVTYTWLENLATPLLAGIAKEWDEKLNRYLPSLRVRIMEEFSRIWGAYLENLVFAIQKCVPSLAPEFARVVPFLGNVESSVKHEVMRALDDLSQEASEAHPEVVSVLGDQLAPTFDEALKTRNDVQVICGKVMTRLGEELKGKKKTIPEKLEAIARQAIQHAKTQVACLLNNLLENYAPGTTIQDRKGALHRNIRKLLMEWERQWRFHLHDGTHILLKDLSIPKNLDHVPLKKEE</sequence>
<accession>A0A0P7BF74</accession>
<evidence type="ECO:0000259" key="2">
    <source>
        <dbReference type="Pfam" id="PF00350"/>
    </source>
</evidence>
<comment type="caution">
    <text evidence="3">The sequence shown here is derived from an EMBL/GenBank/DDBJ whole genome shotgun (WGS) entry which is preliminary data.</text>
</comment>
<feature type="region of interest" description="Disordered" evidence="1">
    <location>
        <begin position="443"/>
        <end position="485"/>
    </location>
</feature>
<dbReference type="SUPFAM" id="SSF52540">
    <property type="entry name" value="P-loop containing nucleoside triphosphate hydrolases"/>
    <property type="match status" value="1"/>
</dbReference>
<dbReference type="InterPro" id="IPR027417">
    <property type="entry name" value="P-loop_NTPase"/>
</dbReference>
<gene>
    <name evidence="3" type="ORF">AK830_g6943</name>
</gene>
<dbReference type="InterPro" id="IPR045063">
    <property type="entry name" value="Dynamin_N"/>
</dbReference>
<protein>
    <recommendedName>
        <fullName evidence="2">Dynamin N-terminal domain-containing protein</fullName>
    </recommendedName>
</protein>